<evidence type="ECO:0000256" key="1">
    <source>
        <dbReference type="ARBA" id="ARBA00004123"/>
    </source>
</evidence>
<protein>
    <submittedName>
        <fullName evidence="8">Homeobox domain-containing protein</fullName>
    </submittedName>
</protein>
<feature type="DNA-binding region" description="Homeobox" evidence="5">
    <location>
        <begin position="33"/>
        <end position="92"/>
    </location>
</feature>
<feature type="domain" description="Homeobox" evidence="7">
    <location>
        <begin position="31"/>
        <end position="91"/>
    </location>
</feature>
<name>A0AAD4NE83_9BILA</name>
<dbReference type="GO" id="GO:0000978">
    <property type="term" value="F:RNA polymerase II cis-regulatory region sequence-specific DNA binding"/>
    <property type="evidence" value="ECO:0007669"/>
    <property type="project" value="TreeGrafter"/>
</dbReference>
<evidence type="ECO:0000256" key="4">
    <source>
        <dbReference type="ARBA" id="ARBA00023242"/>
    </source>
</evidence>
<dbReference type="GO" id="GO:0000981">
    <property type="term" value="F:DNA-binding transcription factor activity, RNA polymerase II-specific"/>
    <property type="evidence" value="ECO:0007669"/>
    <property type="project" value="InterPro"/>
</dbReference>
<dbReference type="InterPro" id="IPR009057">
    <property type="entry name" value="Homeodomain-like_sf"/>
</dbReference>
<reference evidence="8" key="1">
    <citation type="submission" date="2022-01" db="EMBL/GenBank/DDBJ databases">
        <title>Genome Sequence Resource for Two Populations of Ditylenchus destructor, the Migratory Endoparasitic Phytonematode.</title>
        <authorList>
            <person name="Zhang H."/>
            <person name="Lin R."/>
            <person name="Xie B."/>
        </authorList>
    </citation>
    <scope>NUCLEOTIDE SEQUENCE</scope>
    <source>
        <strain evidence="8">BazhouSP</strain>
    </source>
</reference>
<organism evidence="8 9">
    <name type="scientific">Ditylenchus destructor</name>
    <dbReference type="NCBI Taxonomy" id="166010"/>
    <lineage>
        <taxon>Eukaryota</taxon>
        <taxon>Metazoa</taxon>
        <taxon>Ecdysozoa</taxon>
        <taxon>Nematoda</taxon>
        <taxon>Chromadorea</taxon>
        <taxon>Rhabditida</taxon>
        <taxon>Tylenchina</taxon>
        <taxon>Tylenchomorpha</taxon>
        <taxon>Sphaerularioidea</taxon>
        <taxon>Anguinidae</taxon>
        <taxon>Anguininae</taxon>
        <taxon>Ditylenchus</taxon>
    </lineage>
</organism>
<dbReference type="GO" id="GO:0005634">
    <property type="term" value="C:nucleus"/>
    <property type="evidence" value="ECO:0007669"/>
    <property type="project" value="UniProtKB-SubCell"/>
</dbReference>
<dbReference type="InterPro" id="IPR020479">
    <property type="entry name" value="HD_metazoa"/>
</dbReference>
<evidence type="ECO:0000256" key="6">
    <source>
        <dbReference type="RuleBase" id="RU000682"/>
    </source>
</evidence>
<dbReference type="Gene3D" id="1.10.10.60">
    <property type="entry name" value="Homeodomain-like"/>
    <property type="match status" value="1"/>
</dbReference>
<dbReference type="PROSITE" id="PS00027">
    <property type="entry name" value="HOMEOBOX_1"/>
    <property type="match status" value="1"/>
</dbReference>
<evidence type="ECO:0000259" key="7">
    <source>
        <dbReference type="PROSITE" id="PS50071"/>
    </source>
</evidence>
<comment type="subcellular location">
    <subcellularLocation>
        <location evidence="1 5 6">Nucleus</location>
    </subcellularLocation>
</comment>
<dbReference type="InterPro" id="IPR017970">
    <property type="entry name" value="Homeobox_CS"/>
</dbReference>
<keyword evidence="4 5" id="KW-0539">Nucleus</keyword>
<dbReference type="InterPro" id="IPR050394">
    <property type="entry name" value="Homeobox_NK-like"/>
</dbReference>
<keyword evidence="2 5" id="KW-0238">DNA-binding</keyword>
<dbReference type="PANTHER" id="PTHR24340:SF37">
    <property type="entry name" value="HOMEOBOX PROTEIN SLOU"/>
    <property type="match status" value="1"/>
</dbReference>
<dbReference type="AlphaFoldDB" id="A0AAD4NE83"/>
<evidence type="ECO:0000313" key="9">
    <source>
        <dbReference type="Proteomes" id="UP001201812"/>
    </source>
</evidence>
<keyword evidence="9" id="KW-1185">Reference proteome</keyword>
<dbReference type="SMART" id="SM00389">
    <property type="entry name" value="HOX"/>
    <property type="match status" value="1"/>
</dbReference>
<dbReference type="InterPro" id="IPR001356">
    <property type="entry name" value="HD"/>
</dbReference>
<comment type="caution">
    <text evidence="8">The sequence shown here is derived from an EMBL/GenBank/DDBJ whole genome shotgun (WGS) entry which is preliminary data.</text>
</comment>
<evidence type="ECO:0000256" key="2">
    <source>
        <dbReference type="ARBA" id="ARBA00023125"/>
    </source>
</evidence>
<dbReference type="SUPFAM" id="SSF46689">
    <property type="entry name" value="Homeodomain-like"/>
    <property type="match status" value="1"/>
</dbReference>
<evidence type="ECO:0000256" key="5">
    <source>
        <dbReference type="PROSITE-ProRule" id="PRU00108"/>
    </source>
</evidence>
<accession>A0AAD4NE83</accession>
<dbReference type="GO" id="GO:0030154">
    <property type="term" value="P:cell differentiation"/>
    <property type="evidence" value="ECO:0007669"/>
    <property type="project" value="TreeGrafter"/>
</dbReference>
<dbReference type="Proteomes" id="UP001201812">
    <property type="component" value="Unassembled WGS sequence"/>
</dbReference>
<evidence type="ECO:0000256" key="3">
    <source>
        <dbReference type="ARBA" id="ARBA00023155"/>
    </source>
</evidence>
<gene>
    <name evidence="8" type="ORF">DdX_02419</name>
</gene>
<sequence>MASSSFSIQAILGDFKDDCTGRTSSESTSGQKRRRSRTAFTYDQLVALETKFKNNRYLSVCERINLAAALQLTETQVKIWFQNRRTKFKKCGSTQFTVNSATSTAMEDEGSPNNSPPPVLLCCHKSSQDRIDTMESKPLQSAKFEDTCNLTQSDNCAPNFTTFLPNPAHNSSETTTCTILPPPSFNFPPSSTIPPPSMGALPMLSDIPLYWPFASTMLIPTYSAFSNSGLSFIK</sequence>
<dbReference type="PANTHER" id="PTHR24340">
    <property type="entry name" value="HOMEOBOX PROTEIN NKX"/>
    <property type="match status" value="1"/>
</dbReference>
<evidence type="ECO:0000313" key="8">
    <source>
        <dbReference type="EMBL" id="KAI1725742.1"/>
    </source>
</evidence>
<proteinExistence type="predicted"/>
<dbReference type="EMBL" id="JAKKPZ010000002">
    <property type="protein sequence ID" value="KAI1725742.1"/>
    <property type="molecule type" value="Genomic_DNA"/>
</dbReference>
<dbReference type="PROSITE" id="PS50071">
    <property type="entry name" value="HOMEOBOX_2"/>
    <property type="match status" value="1"/>
</dbReference>
<dbReference type="PRINTS" id="PR00024">
    <property type="entry name" value="HOMEOBOX"/>
</dbReference>
<dbReference type="CDD" id="cd00086">
    <property type="entry name" value="homeodomain"/>
    <property type="match status" value="1"/>
</dbReference>
<dbReference type="Pfam" id="PF00046">
    <property type="entry name" value="Homeodomain"/>
    <property type="match status" value="1"/>
</dbReference>
<keyword evidence="3 5" id="KW-0371">Homeobox</keyword>